<reference evidence="13 14" key="1">
    <citation type="submission" date="2018-05" db="EMBL/GenBank/DDBJ databases">
        <title>Freshwater and sediment microbial communities from various areas in North America, analyzing microbe dynamics in response to fracking.</title>
        <authorList>
            <person name="Lamendella R."/>
        </authorList>
    </citation>
    <scope>NUCLEOTIDE SEQUENCE [LARGE SCALE GENOMIC DNA]</scope>
    <source>
        <strain evidence="13 14">125B1</strain>
    </source>
</reference>
<dbReference type="PROSITE" id="PS52015">
    <property type="entry name" value="TONB_CTD"/>
    <property type="match status" value="1"/>
</dbReference>
<dbReference type="OrthoDB" id="1628901at2"/>
<comment type="caution">
    <text evidence="13">The sequence shown here is derived from an EMBL/GenBank/DDBJ whole genome shotgun (WGS) entry which is preliminary data.</text>
</comment>
<feature type="region of interest" description="Disordered" evidence="11">
    <location>
        <begin position="32"/>
        <end position="91"/>
    </location>
</feature>
<dbReference type="GO" id="GO:0015031">
    <property type="term" value="P:protein transport"/>
    <property type="evidence" value="ECO:0007669"/>
    <property type="project" value="UniProtKB-UniRule"/>
</dbReference>
<dbReference type="InterPro" id="IPR051045">
    <property type="entry name" value="TonB-dependent_transducer"/>
</dbReference>
<evidence type="ECO:0000256" key="4">
    <source>
        <dbReference type="ARBA" id="ARBA00022475"/>
    </source>
</evidence>
<keyword evidence="5 10" id="KW-0997">Cell inner membrane</keyword>
<evidence type="ECO:0000313" key="14">
    <source>
        <dbReference type="Proteomes" id="UP000246964"/>
    </source>
</evidence>
<comment type="function">
    <text evidence="10">Interacts with outer membrane receptor proteins that carry out high-affinity binding and energy dependent uptake into the periplasmic space of specific substrates. It could act to transduce energy from the cytoplasmic membrane to specific energy-requiring processes in the outer membrane, resulting in the release into the periplasm of ligands bound by these outer membrane proteins.</text>
</comment>
<dbReference type="AlphaFoldDB" id="A0A317QEC1"/>
<dbReference type="Proteomes" id="UP000246964">
    <property type="component" value="Unassembled WGS sequence"/>
</dbReference>
<evidence type="ECO:0000256" key="5">
    <source>
        <dbReference type="ARBA" id="ARBA00022519"/>
    </source>
</evidence>
<name>A0A317QEC1_9GAMM</name>
<keyword evidence="6" id="KW-0812">Transmembrane</keyword>
<sequence>MVRFIVSILLGAAATFLLFAFMAFLISGGEGRNEGPPPTAPIEIVTNPPDSDVDQRRRTPPPPPPPPQQPPETPPNEPDTSDSEGLNLDLGFDVDVGGTDSGFDASGAMIRDGEATPIVRINPRYPPAAQRDGIEGYVVLSFTIDETGGVTDVEIIDSNPRRVFDQEARRALLRWKYKPKVVDGKAVRQPGQTVQLDFNMGEEG</sequence>
<keyword evidence="3 10" id="KW-0813">Transport</keyword>
<keyword evidence="10" id="KW-0735">Signal-anchor</keyword>
<evidence type="ECO:0000256" key="1">
    <source>
        <dbReference type="ARBA" id="ARBA00004383"/>
    </source>
</evidence>
<evidence type="ECO:0000313" key="13">
    <source>
        <dbReference type="EMBL" id="PWW15973.1"/>
    </source>
</evidence>
<evidence type="ECO:0000256" key="7">
    <source>
        <dbReference type="ARBA" id="ARBA00022927"/>
    </source>
</evidence>
<dbReference type="InterPro" id="IPR006260">
    <property type="entry name" value="TonB/TolA_C"/>
</dbReference>
<dbReference type="EMBL" id="QGTT01000001">
    <property type="protein sequence ID" value="PWW15973.1"/>
    <property type="molecule type" value="Genomic_DNA"/>
</dbReference>
<keyword evidence="8" id="KW-1133">Transmembrane helix</keyword>
<dbReference type="SUPFAM" id="SSF74653">
    <property type="entry name" value="TolA/TonB C-terminal domain"/>
    <property type="match status" value="1"/>
</dbReference>
<dbReference type="GO" id="GO:0005886">
    <property type="term" value="C:plasma membrane"/>
    <property type="evidence" value="ECO:0007669"/>
    <property type="project" value="UniProtKB-SubCell"/>
</dbReference>
<dbReference type="PRINTS" id="PR01374">
    <property type="entry name" value="TONBPROTEIN"/>
</dbReference>
<dbReference type="GO" id="GO:0031992">
    <property type="term" value="F:energy transducer activity"/>
    <property type="evidence" value="ECO:0007669"/>
    <property type="project" value="InterPro"/>
</dbReference>
<keyword evidence="14" id="KW-1185">Reference proteome</keyword>
<dbReference type="PANTHER" id="PTHR33446">
    <property type="entry name" value="PROTEIN TONB-RELATED"/>
    <property type="match status" value="1"/>
</dbReference>
<dbReference type="Pfam" id="PF03544">
    <property type="entry name" value="TonB_C"/>
    <property type="match status" value="1"/>
</dbReference>
<dbReference type="NCBIfam" id="TIGR01352">
    <property type="entry name" value="tonB_Cterm"/>
    <property type="match status" value="1"/>
</dbReference>
<evidence type="ECO:0000256" key="6">
    <source>
        <dbReference type="ARBA" id="ARBA00022692"/>
    </source>
</evidence>
<feature type="compositionally biased region" description="Pro residues" evidence="11">
    <location>
        <begin position="60"/>
        <end position="77"/>
    </location>
</feature>
<dbReference type="GO" id="GO:0030288">
    <property type="term" value="C:outer membrane-bounded periplasmic space"/>
    <property type="evidence" value="ECO:0007669"/>
    <property type="project" value="InterPro"/>
</dbReference>
<comment type="similarity">
    <text evidence="2 10">Belongs to the TonB family.</text>
</comment>
<evidence type="ECO:0000256" key="9">
    <source>
        <dbReference type="ARBA" id="ARBA00023136"/>
    </source>
</evidence>
<feature type="domain" description="TonB C-terminal" evidence="12">
    <location>
        <begin position="110"/>
        <end position="204"/>
    </location>
</feature>
<dbReference type="GO" id="GO:0015891">
    <property type="term" value="P:siderophore transport"/>
    <property type="evidence" value="ECO:0007669"/>
    <property type="project" value="InterPro"/>
</dbReference>
<proteinExistence type="inferred from homology"/>
<dbReference type="InterPro" id="IPR037682">
    <property type="entry name" value="TonB_C"/>
</dbReference>
<evidence type="ECO:0000256" key="8">
    <source>
        <dbReference type="ARBA" id="ARBA00022989"/>
    </source>
</evidence>
<dbReference type="GO" id="GO:0055085">
    <property type="term" value="P:transmembrane transport"/>
    <property type="evidence" value="ECO:0007669"/>
    <property type="project" value="InterPro"/>
</dbReference>
<organism evidence="13 14">
    <name type="scientific">Pseudidiomarina maritima</name>
    <dbReference type="NCBI Taxonomy" id="519453"/>
    <lineage>
        <taxon>Bacteria</taxon>
        <taxon>Pseudomonadati</taxon>
        <taxon>Pseudomonadota</taxon>
        <taxon>Gammaproteobacteria</taxon>
        <taxon>Alteromonadales</taxon>
        <taxon>Idiomarinaceae</taxon>
        <taxon>Pseudidiomarina</taxon>
    </lineage>
</organism>
<evidence type="ECO:0000256" key="3">
    <source>
        <dbReference type="ARBA" id="ARBA00022448"/>
    </source>
</evidence>
<dbReference type="PANTHER" id="PTHR33446:SF14">
    <property type="entry name" value="PROTEIN TONB"/>
    <property type="match status" value="1"/>
</dbReference>
<dbReference type="InterPro" id="IPR003538">
    <property type="entry name" value="TonB"/>
</dbReference>
<dbReference type="RefSeq" id="WP_110074722.1">
    <property type="nucleotide sequence ID" value="NZ_QGTT01000001.1"/>
</dbReference>
<evidence type="ECO:0000259" key="12">
    <source>
        <dbReference type="PROSITE" id="PS52015"/>
    </source>
</evidence>
<evidence type="ECO:0000256" key="2">
    <source>
        <dbReference type="ARBA" id="ARBA00006555"/>
    </source>
</evidence>
<dbReference type="FunFam" id="3.30.1150.10:FF:000006">
    <property type="entry name" value="Protein TonB"/>
    <property type="match status" value="1"/>
</dbReference>
<evidence type="ECO:0000256" key="10">
    <source>
        <dbReference type="RuleBase" id="RU362123"/>
    </source>
</evidence>
<comment type="subcellular location">
    <subcellularLocation>
        <location evidence="1 10">Cell inner membrane</location>
        <topology evidence="1 10">Single-pass membrane protein</topology>
        <orientation evidence="1 10">Periplasmic side</orientation>
    </subcellularLocation>
</comment>
<keyword evidence="9" id="KW-0472">Membrane</keyword>
<accession>A0A317QEC1</accession>
<gene>
    <name evidence="13" type="ORF">DET45_10164</name>
</gene>
<protein>
    <recommendedName>
        <fullName evidence="10">Protein TonB</fullName>
    </recommendedName>
</protein>
<keyword evidence="7 10" id="KW-0653">Protein transport</keyword>
<dbReference type="STRING" id="519453.SAMN04488070_0828"/>
<keyword evidence="4 10" id="KW-1003">Cell membrane</keyword>
<dbReference type="Gene3D" id="3.30.1150.10">
    <property type="match status" value="1"/>
</dbReference>
<evidence type="ECO:0000256" key="11">
    <source>
        <dbReference type="SAM" id="MobiDB-lite"/>
    </source>
</evidence>